<accession>A0A081NYS7</accession>
<protein>
    <recommendedName>
        <fullName evidence="8">Regucalcin</fullName>
        <ecNumber evidence="7">3.1.1.17</ecNumber>
    </recommendedName>
    <alternativeName>
        <fullName evidence="13">Gluconolactonase</fullName>
    </alternativeName>
</protein>
<dbReference type="PANTHER" id="PTHR10907">
    <property type="entry name" value="REGUCALCIN"/>
    <property type="match status" value="1"/>
</dbReference>
<comment type="cofactor">
    <cofactor evidence="15">
        <name>Zn(2+)</name>
        <dbReference type="ChEBI" id="CHEBI:29105"/>
    </cofactor>
    <text evidence="15">Binds 1 divalent metal cation per subunit.</text>
</comment>
<dbReference type="GO" id="GO:0004341">
    <property type="term" value="F:gluconolactonase activity"/>
    <property type="evidence" value="ECO:0007669"/>
    <property type="project" value="UniProtKB-EC"/>
</dbReference>
<dbReference type="EC" id="3.1.1.17" evidence="7"/>
<dbReference type="Gene3D" id="2.120.10.30">
    <property type="entry name" value="TolB, C-terminal domain"/>
    <property type="match status" value="1"/>
</dbReference>
<dbReference type="Proteomes" id="UP000028123">
    <property type="component" value="Unassembled WGS sequence"/>
</dbReference>
<evidence type="ECO:0000256" key="13">
    <source>
        <dbReference type="ARBA" id="ARBA00032464"/>
    </source>
</evidence>
<evidence type="ECO:0000259" key="16">
    <source>
        <dbReference type="Pfam" id="PF08450"/>
    </source>
</evidence>
<keyword evidence="15" id="KW-0862">Zinc</keyword>
<evidence type="ECO:0000256" key="11">
    <source>
        <dbReference type="ARBA" id="ARBA00022801"/>
    </source>
</evidence>
<gene>
    <name evidence="17" type="ORF">ET33_15875</name>
</gene>
<feature type="binding site" evidence="15">
    <location>
        <position position="104"/>
    </location>
    <ligand>
        <name>substrate</name>
    </ligand>
</feature>
<comment type="similarity">
    <text evidence="6">Belongs to the SMP-30/CGR1 family.</text>
</comment>
<name>A0A081NYS7_9BACL</name>
<dbReference type="InterPro" id="IPR008367">
    <property type="entry name" value="Regucalcin"/>
</dbReference>
<evidence type="ECO:0000256" key="1">
    <source>
        <dbReference type="ARBA" id="ARBA00001589"/>
    </source>
</evidence>
<dbReference type="RefSeq" id="WP_036688236.1">
    <property type="nucleotide sequence ID" value="NZ_JNVM01000021.1"/>
</dbReference>
<keyword evidence="18" id="KW-1185">Reference proteome</keyword>
<feature type="binding site" evidence="15">
    <location>
        <position position="20"/>
    </location>
    <ligand>
        <name>a divalent metal cation</name>
        <dbReference type="ChEBI" id="CHEBI:60240"/>
    </ligand>
</feature>
<evidence type="ECO:0000256" key="3">
    <source>
        <dbReference type="ARBA" id="ARBA00001936"/>
    </source>
</evidence>
<evidence type="ECO:0000313" key="18">
    <source>
        <dbReference type="Proteomes" id="UP000028123"/>
    </source>
</evidence>
<dbReference type="InterPro" id="IPR013658">
    <property type="entry name" value="SGL"/>
</dbReference>
<evidence type="ECO:0000256" key="15">
    <source>
        <dbReference type="PIRSR" id="PIRSR605511-2"/>
    </source>
</evidence>
<dbReference type="eggNOG" id="COG3386">
    <property type="taxonomic scope" value="Bacteria"/>
</dbReference>
<proteinExistence type="inferred from homology"/>
<comment type="catalytic activity">
    <reaction evidence="1">
        <text>D-glucono-1,5-lactone + H2O = D-gluconate + H(+)</text>
        <dbReference type="Rhea" id="RHEA:10440"/>
        <dbReference type="ChEBI" id="CHEBI:15377"/>
        <dbReference type="ChEBI" id="CHEBI:15378"/>
        <dbReference type="ChEBI" id="CHEBI:16217"/>
        <dbReference type="ChEBI" id="CHEBI:18391"/>
        <dbReference type="EC" id="3.1.1.17"/>
    </reaction>
</comment>
<comment type="caution">
    <text evidence="17">The sequence shown here is derived from an EMBL/GenBank/DDBJ whole genome shotgun (WGS) entry which is preliminary data.</text>
</comment>
<keyword evidence="9" id="KW-0963">Cytoplasm</keyword>
<comment type="cofactor">
    <cofactor evidence="2">
        <name>Ca(2+)</name>
        <dbReference type="ChEBI" id="CHEBI:29108"/>
    </cofactor>
</comment>
<evidence type="ECO:0000256" key="9">
    <source>
        <dbReference type="ARBA" id="ARBA00022490"/>
    </source>
</evidence>
<dbReference type="GO" id="GO:0030234">
    <property type="term" value="F:enzyme regulator activity"/>
    <property type="evidence" value="ECO:0007669"/>
    <property type="project" value="InterPro"/>
</dbReference>
<comment type="cofactor">
    <cofactor evidence="4">
        <name>Mg(2+)</name>
        <dbReference type="ChEBI" id="CHEBI:18420"/>
    </cofactor>
</comment>
<dbReference type="PRINTS" id="PR01790">
    <property type="entry name" value="SMP30FAMILY"/>
</dbReference>
<reference evidence="17 18" key="1">
    <citation type="submission" date="2014-06" db="EMBL/GenBank/DDBJ databases">
        <title>Draft genome sequence of Paenibacillus sp. MSt1.</title>
        <authorList>
            <person name="Aw Y.K."/>
            <person name="Ong K.S."/>
            <person name="Gan H.M."/>
            <person name="Lee S.M."/>
        </authorList>
    </citation>
    <scope>NUCLEOTIDE SEQUENCE [LARGE SCALE GENOMIC DNA]</scope>
    <source>
        <strain evidence="17 18">MSt1</strain>
    </source>
</reference>
<dbReference type="InterPro" id="IPR005511">
    <property type="entry name" value="SMP-30"/>
</dbReference>
<dbReference type="GO" id="GO:0005509">
    <property type="term" value="F:calcium ion binding"/>
    <property type="evidence" value="ECO:0007669"/>
    <property type="project" value="InterPro"/>
</dbReference>
<dbReference type="PRINTS" id="PR01791">
    <property type="entry name" value="REGUCALCIN"/>
</dbReference>
<feature type="domain" description="SMP-30/Gluconolactonase/LRE-like region" evidence="16">
    <location>
        <begin position="18"/>
        <end position="262"/>
    </location>
</feature>
<feature type="active site" description="Proton donor/acceptor" evidence="14">
    <location>
        <position position="202"/>
    </location>
</feature>
<evidence type="ECO:0000256" key="4">
    <source>
        <dbReference type="ARBA" id="ARBA00001946"/>
    </source>
</evidence>
<evidence type="ECO:0000313" key="17">
    <source>
        <dbReference type="EMBL" id="KEQ23600.1"/>
    </source>
</evidence>
<dbReference type="Pfam" id="PF08450">
    <property type="entry name" value="SGL"/>
    <property type="match status" value="1"/>
</dbReference>
<dbReference type="SUPFAM" id="SSF63829">
    <property type="entry name" value="Calcium-dependent phosphotriesterase"/>
    <property type="match status" value="1"/>
</dbReference>
<keyword evidence="12" id="KW-0106">Calcium</keyword>
<feature type="binding site" evidence="15">
    <location>
        <position position="106"/>
    </location>
    <ligand>
        <name>substrate</name>
    </ligand>
</feature>
<evidence type="ECO:0000256" key="7">
    <source>
        <dbReference type="ARBA" id="ARBA00013227"/>
    </source>
</evidence>
<dbReference type="OrthoDB" id="2633250at2"/>
<feature type="binding site" evidence="15">
    <location>
        <position position="152"/>
    </location>
    <ligand>
        <name>a divalent metal cation</name>
        <dbReference type="ChEBI" id="CHEBI:60240"/>
    </ligand>
</feature>
<evidence type="ECO:0000256" key="12">
    <source>
        <dbReference type="ARBA" id="ARBA00022837"/>
    </source>
</evidence>
<sequence length="296" mass="32388">MEPWQLTAELILDGKAALGEGPVWDHRSGRLLWVDIEGMRIHHYDPVQGTNRSIQLDQRIGAAVPRAEGDGLVLALEHGFHLLDIATERLTKLADPEVGLPENRFNDGKCDEAGRFWAGTMNRKSSGPTGALYCLEPDGSLRKAIDGVICSNGLGWSPDGRTMYYIDSPTKQVVAYDYDPVAGAISNRRTVVTIPEGEGIPDGMTVDREGMLWVAQWGGWRVSRWNPQTGERLGFVRVLAAQTTSCAFGGPDWDELYITTARTGLSEEQLAQQPHAGGLFRVKPGVKGRPADFYGG</sequence>
<evidence type="ECO:0000256" key="8">
    <source>
        <dbReference type="ARBA" id="ARBA00016808"/>
    </source>
</evidence>
<organism evidence="17 18">
    <name type="scientific">Paenibacillus tyrfis</name>
    <dbReference type="NCBI Taxonomy" id="1501230"/>
    <lineage>
        <taxon>Bacteria</taxon>
        <taxon>Bacillati</taxon>
        <taxon>Bacillota</taxon>
        <taxon>Bacilli</taxon>
        <taxon>Bacillales</taxon>
        <taxon>Paenibacillaceae</taxon>
        <taxon>Paenibacillus</taxon>
    </lineage>
</organism>
<comment type="cofactor">
    <cofactor evidence="3">
        <name>Mn(2+)</name>
        <dbReference type="ChEBI" id="CHEBI:29035"/>
    </cofactor>
</comment>
<dbReference type="GO" id="GO:0005737">
    <property type="term" value="C:cytoplasm"/>
    <property type="evidence" value="ECO:0007669"/>
    <property type="project" value="UniProtKB-SubCell"/>
</dbReference>
<dbReference type="PANTHER" id="PTHR10907:SF47">
    <property type="entry name" value="REGUCALCIN"/>
    <property type="match status" value="1"/>
</dbReference>
<evidence type="ECO:0000256" key="2">
    <source>
        <dbReference type="ARBA" id="ARBA00001913"/>
    </source>
</evidence>
<keyword evidence="10 15" id="KW-0479">Metal-binding</keyword>
<keyword evidence="11" id="KW-0378">Hydrolase</keyword>
<dbReference type="InterPro" id="IPR011042">
    <property type="entry name" value="6-blade_b-propeller_TolB-like"/>
</dbReference>
<dbReference type="AlphaFoldDB" id="A0A081NYS7"/>
<evidence type="ECO:0000256" key="10">
    <source>
        <dbReference type="ARBA" id="ARBA00022723"/>
    </source>
</evidence>
<evidence type="ECO:0000256" key="5">
    <source>
        <dbReference type="ARBA" id="ARBA00004496"/>
    </source>
</evidence>
<feature type="binding site" evidence="15">
    <location>
        <position position="202"/>
    </location>
    <ligand>
        <name>a divalent metal cation</name>
        <dbReference type="ChEBI" id="CHEBI:60240"/>
    </ligand>
</feature>
<evidence type="ECO:0000256" key="14">
    <source>
        <dbReference type="PIRSR" id="PIRSR605511-1"/>
    </source>
</evidence>
<dbReference type="FunFam" id="2.120.10.30:FF:000027">
    <property type="entry name" value="Regucalcin homologue"/>
    <property type="match status" value="1"/>
</dbReference>
<dbReference type="EMBL" id="JNVM01000021">
    <property type="protein sequence ID" value="KEQ23600.1"/>
    <property type="molecule type" value="Genomic_DNA"/>
</dbReference>
<comment type="subcellular location">
    <subcellularLocation>
        <location evidence="5">Cytoplasm</location>
    </subcellularLocation>
</comment>
<dbReference type="GO" id="GO:0019853">
    <property type="term" value="P:L-ascorbic acid biosynthetic process"/>
    <property type="evidence" value="ECO:0007669"/>
    <property type="project" value="TreeGrafter"/>
</dbReference>
<evidence type="ECO:0000256" key="6">
    <source>
        <dbReference type="ARBA" id="ARBA00008853"/>
    </source>
</evidence>